<keyword evidence="5" id="KW-0175">Coiled coil</keyword>
<dbReference type="EMBL" id="MVBO01000007">
    <property type="protein sequence ID" value="OZJ06079.1"/>
    <property type="molecule type" value="Genomic_DNA"/>
</dbReference>
<evidence type="ECO:0000256" key="5">
    <source>
        <dbReference type="SAM" id="Coils"/>
    </source>
</evidence>
<name>A0A261Y652_9FUNG</name>
<sequence length="957" mass="107259">MEEENDVEDQMGPFCMGCRNLIEEGSVVAFGDGIWHVECFKCNKCGEQVECDSNLLLLSDGSPVCENCSYSCHICKQPIRDEAIMTGDEAYHADCFRCVLCHNKIEDLVFTQTSKGIFCTSCHEQRKAEKQRRREEKQRRLDEKAQLPSPIYKNYIDKSLPSLPSDTTRSLKSSPSSSPGDTSSGATYKLHETQAINDYFQTPSTKLSVQSTDRSASLDIPRNNRLQPPQSYPSSYLNAPSSQIASKLPTNPSNSTILNMYSDPVHDVASQAEATEEPRGALTFSFAWEKDSEELANLTKLLGSTLHVNEVEGVNTHEEEHRGPSLSIDGYGDIEVEDFPQPPPHSRRKFSNASQIAQLSPDDPQRVIAELKHELQTTKGRLKDTESQLNKIKDVSRRALDEFNRAKEEFSKEVAVRQMAEKLIQQLKLQLAASQAGAEGEPLRVLQEEQARLSQNIAELKSIRDKMVTDMEQISTRSQSHSSNDTIQQLEALKQSYFTQIASLRGDRDFILQETTRLSKIRDDALNDTVMLTTKNAELNTMNNDLSRRVTEREREAAAVIAGTSFLNQPDASKRHPGVLERTSQDGFIGGHVRQSSETQNIGTVRRIVQRDSFNGTQNPTIFKFKRNKGAKTINKSGGGKSEIGDPRVIPYTPLNGYSGPSRKDQRAARQQQSQVGIQAALSNESHRFQQVSFLRPVKCNICDEKIWGLNELRCQGCGFVVHAKCAFQVPSVCSGDLNDNSFSSGDSGYYKASMFGNELERQVESEGRDVPILVSQCIHAVEVRGMDYEGIYRKSGGAGQMRSIQILFESGEIPDLADVDEYNDICAVTSVLKQYLRELPIPLMTYDMYPEFIEAAGQQNGEGKLSTFYEIVHQLPKAYYDTLKCLMLHLDNVREQSAENLMTAKNLSVIFGPTLMRSQNPSDDLIDMNNKNTVIEYLINNCKALFEEEHVREGFI</sequence>
<dbReference type="GO" id="GO:0005096">
    <property type="term" value="F:GTPase activator activity"/>
    <property type="evidence" value="ECO:0007669"/>
    <property type="project" value="UniProtKB-KW"/>
</dbReference>
<dbReference type="InterPro" id="IPR000198">
    <property type="entry name" value="RhoGAP_dom"/>
</dbReference>
<evidence type="ECO:0000313" key="10">
    <source>
        <dbReference type="EMBL" id="OZJ06079.1"/>
    </source>
</evidence>
<feature type="compositionally biased region" description="Polar residues" evidence="6">
    <location>
        <begin position="201"/>
        <end position="215"/>
    </location>
</feature>
<dbReference type="PROSITE" id="PS50023">
    <property type="entry name" value="LIM_DOMAIN_2"/>
    <property type="match status" value="2"/>
</dbReference>
<dbReference type="InterPro" id="IPR002219">
    <property type="entry name" value="PKC_DAG/PE"/>
</dbReference>
<dbReference type="Gene3D" id="1.10.555.10">
    <property type="entry name" value="Rho GTPase activation protein"/>
    <property type="match status" value="1"/>
</dbReference>
<evidence type="ECO:0000313" key="11">
    <source>
        <dbReference type="Proteomes" id="UP000242875"/>
    </source>
</evidence>
<dbReference type="PROSITE" id="PS50081">
    <property type="entry name" value="ZF_DAG_PE_2"/>
    <property type="match status" value="1"/>
</dbReference>
<dbReference type="PANTHER" id="PTHR46075">
    <property type="entry name" value="CHIMERIN FAMILY MEMBER"/>
    <property type="match status" value="1"/>
</dbReference>
<dbReference type="Gene3D" id="3.30.60.20">
    <property type="match status" value="1"/>
</dbReference>
<feature type="domain" description="Phorbol-ester/DAG-type" evidence="8">
    <location>
        <begin position="686"/>
        <end position="734"/>
    </location>
</feature>
<evidence type="ECO:0000259" key="8">
    <source>
        <dbReference type="PROSITE" id="PS50081"/>
    </source>
</evidence>
<dbReference type="PROSITE" id="PS50238">
    <property type="entry name" value="RHOGAP"/>
    <property type="match status" value="1"/>
</dbReference>
<dbReference type="CDD" id="cd09395">
    <property type="entry name" value="LIM2_Rga"/>
    <property type="match status" value="1"/>
</dbReference>
<evidence type="ECO:0000256" key="1">
    <source>
        <dbReference type="ARBA" id="ARBA00022468"/>
    </source>
</evidence>
<dbReference type="SUPFAM" id="SSF57889">
    <property type="entry name" value="Cysteine-rich domain"/>
    <property type="match status" value="1"/>
</dbReference>
<dbReference type="GO" id="GO:0007165">
    <property type="term" value="P:signal transduction"/>
    <property type="evidence" value="ECO:0007669"/>
    <property type="project" value="InterPro"/>
</dbReference>
<evidence type="ECO:0000259" key="9">
    <source>
        <dbReference type="PROSITE" id="PS50238"/>
    </source>
</evidence>
<evidence type="ECO:0000256" key="4">
    <source>
        <dbReference type="PROSITE-ProRule" id="PRU00125"/>
    </source>
</evidence>
<evidence type="ECO:0000256" key="2">
    <source>
        <dbReference type="ARBA" id="ARBA00022723"/>
    </source>
</evidence>
<evidence type="ECO:0000256" key="6">
    <source>
        <dbReference type="SAM" id="MobiDB-lite"/>
    </source>
</evidence>
<keyword evidence="1" id="KW-0343">GTPase activation</keyword>
<dbReference type="Gene3D" id="2.10.110.10">
    <property type="entry name" value="Cysteine Rich Protein"/>
    <property type="match status" value="2"/>
</dbReference>
<organism evidence="10 11">
    <name type="scientific">Bifiguratus adelaidae</name>
    <dbReference type="NCBI Taxonomy" id="1938954"/>
    <lineage>
        <taxon>Eukaryota</taxon>
        <taxon>Fungi</taxon>
        <taxon>Fungi incertae sedis</taxon>
        <taxon>Mucoromycota</taxon>
        <taxon>Mucoromycotina</taxon>
        <taxon>Endogonomycetes</taxon>
        <taxon>Endogonales</taxon>
        <taxon>Endogonales incertae sedis</taxon>
        <taxon>Bifiguratus</taxon>
    </lineage>
</organism>
<dbReference type="FunFam" id="1.10.555.10:FF:000043">
    <property type="entry name" value="Rho GTPase activator Rga"/>
    <property type="match status" value="1"/>
</dbReference>
<dbReference type="PANTHER" id="PTHR46075:SF2">
    <property type="entry name" value="RHO GTPASE ACTIVATING PROTEIN AT 5A, ISOFORM A"/>
    <property type="match status" value="1"/>
</dbReference>
<dbReference type="SUPFAM" id="SSF57716">
    <property type="entry name" value="Glucocorticoid receptor-like (DNA-binding domain)"/>
    <property type="match status" value="2"/>
</dbReference>
<dbReference type="InterPro" id="IPR046349">
    <property type="entry name" value="C1-like_sf"/>
</dbReference>
<dbReference type="AlphaFoldDB" id="A0A261Y652"/>
<dbReference type="InterPro" id="IPR001781">
    <property type="entry name" value="Znf_LIM"/>
</dbReference>
<dbReference type="CDD" id="cd00159">
    <property type="entry name" value="RhoGAP"/>
    <property type="match status" value="1"/>
</dbReference>
<evidence type="ECO:0000259" key="7">
    <source>
        <dbReference type="PROSITE" id="PS50023"/>
    </source>
</evidence>
<feature type="region of interest" description="Disordered" evidence="6">
    <location>
        <begin position="155"/>
        <end position="186"/>
    </location>
</feature>
<dbReference type="Pfam" id="PF00130">
    <property type="entry name" value="C1_1"/>
    <property type="match status" value="1"/>
</dbReference>
<feature type="region of interest" description="Disordered" evidence="6">
    <location>
        <begin position="201"/>
        <end position="241"/>
    </location>
</feature>
<feature type="domain" description="LIM zinc-binding" evidence="7">
    <location>
        <begin position="13"/>
        <end position="69"/>
    </location>
</feature>
<dbReference type="SUPFAM" id="SSF48350">
    <property type="entry name" value="GTPase activation domain, GAP"/>
    <property type="match status" value="1"/>
</dbReference>
<keyword evidence="3 4" id="KW-0862">Zinc</keyword>
<keyword evidence="4" id="KW-0440">LIM domain</keyword>
<dbReference type="InterPro" id="IPR051854">
    <property type="entry name" value="Rho-type_GAP"/>
</dbReference>
<dbReference type="Pfam" id="PF00412">
    <property type="entry name" value="LIM"/>
    <property type="match status" value="2"/>
</dbReference>
<dbReference type="Pfam" id="PF00620">
    <property type="entry name" value="RhoGAP"/>
    <property type="match status" value="1"/>
</dbReference>
<dbReference type="GO" id="GO:0046872">
    <property type="term" value="F:metal ion binding"/>
    <property type="evidence" value="ECO:0007669"/>
    <property type="project" value="UniProtKB-KW"/>
</dbReference>
<dbReference type="CDD" id="cd20824">
    <property type="entry name" value="C1_SpBZZ1-like"/>
    <property type="match status" value="1"/>
</dbReference>
<gene>
    <name evidence="10" type="ORF">BZG36_01112</name>
</gene>
<dbReference type="PROSITE" id="PS00479">
    <property type="entry name" value="ZF_DAG_PE_1"/>
    <property type="match status" value="1"/>
</dbReference>
<dbReference type="SMART" id="SM00324">
    <property type="entry name" value="RhoGAP"/>
    <property type="match status" value="1"/>
</dbReference>
<feature type="compositionally biased region" description="Low complexity" evidence="6">
    <location>
        <begin position="165"/>
        <end position="186"/>
    </location>
</feature>
<dbReference type="PROSITE" id="PS00478">
    <property type="entry name" value="LIM_DOMAIN_1"/>
    <property type="match status" value="2"/>
</dbReference>
<keyword evidence="11" id="KW-1185">Reference proteome</keyword>
<evidence type="ECO:0000256" key="3">
    <source>
        <dbReference type="ARBA" id="ARBA00022833"/>
    </source>
</evidence>
<evidence type="ECO:0008006" key="12">
    <source>
        <dbReference type="Google" id="ProtNLM"/>
    </source>
</evidence>
<keyword evidence="2 4" id="KW-0479">Metal-binding</keyword>
<feature type="domain" description="LIM zinc-binding" evidence="7">
    <location>
        <begin position="70"/>
        <end position="129"/>
    </location>
</feature>
<dbReference type="SMART" id="SM00109">
    <property type="entry name" value="C1"/>
    <property type="match status" value="1"/>
</dbReference>
<dbReference type="SMART" id="SM00132">
    <property type="entry name" value="LIM"/>
    <property type="match status" value="2"/>
</dbReference>
<dbReference type="CDD" id="cd09394">
    <property type="entry name" value="LIM1_Rga"/>
    <property type="match status" value="1"/>
</dbReference>
<comment type="caution">
    <text evidence="10">The sequence shown here is derived from an EMBL/GenBank/DDBJ whole genome shotgun (WGS) entry which is preliminary data.</text>
</comment>
<feature type="compositionally biased region" description="Polar residues" evidence="6">
    <location>
        <begin position="224"/>
        <end position="241"/>
    </location>
</feature>
<protein>
    <recommendedName>
        <fullName evidence="12">RhoGAP-domain-containing protein</fullName>
    </recommendedName>
</protein>
<dbReference type="OrthoDB" id="79452at2759"/>
<feature type="coiled-coil region" evidence="5">
    <location>
        <begin position="368"/>
        <end position="409"/>
    </location>
</feature>
<dbReference type="Proteomes" id="UP000242875">
    <property type="component" value="Unassembled WGS sequence"/>
</dbReference>
<reference evidence="10 11" key="1">
    <citation type="journal article" date="2017" name="Mycologia">
        <title>Bifiguratus adelaidae, gen. et sp. nov., a new member of Mucoromycotina in endophytic and soil-dwelling habitats.</title>
        <authorList>
            <person name="Torres-Cruz T.J."/>
            <person name="Billingsley Tobias T.L."/>
            <person name="Almatruk M."/>
            <person name="Hesse C."/>
            <person name="Kuske C.R."/>
            <person name="Desiro A."/>
            <person name="Benucci G.M."/>
            <person name="Bonito G."/>
            <person name="Stajich J.E."/>
            <person name="Dunlap C."/>
            <person name="Arnold A.E."/>
            <person name="Porras-Alfaro A."/>
        </authorList>
    </citation>
    <scope>NUCLEOTIDE SEQUENCE [LARGE SCALE GENOMIC DNA]</scope>
    <source>
        <strain evidence="10 11">AZ0501</strain>
    </source>
</reference>
<dbReference type="InterPro" id="IPR008936">
    <property type="entry name" value="Rho_GTPase_activation_prot"/>
</dbReference>
<accession>A0A261Y652</accession>
<proteinExistence type="predicted"/>
<feature type="domain" description="Rho-GAP" evidence="9">
    <location>
        <begin position="758"/>
        <end position="947"/>
    </location>
</feature>